<feature type="transmembrane region" description="Helical" evidence="3">
    <location>
        <begin position="403"/>
        <end position="425"/>
    </location>
</feature>
<gene>
    <name evidence="4" type="ORF">WMW72_01210</name>
</gene>
<keyword evidence="3" id="KW-1133">Transmembrane helix</keyword>
<feature type="transmembrane region" description="Helical" evidence="3">
    <location>
        <begin position="305"/>
        <end position="327"/>
    </location>
</feature>
<dbReference type="EMBL" id="JBBPCC010000001">
    <property type="protein sequence ID" value="MEK8126525.1"/>
    <property type="molecule type" value="Genomic_DNA"/>
</dbReference>
<evidence type="ECO:0000256" key="3">
    <source>
        <dbReference type="SAM" id="Phobius"/>
    </source>
</evidence>
<keyword evidence="5" id="KW-1185">Reference proteome</keyword>
<organism evidence="4 5">
    <name type="scientific">Paenibacillus filicis</name>
    <dbReference type="NCBI Taxonomy" id="669464"/>
    <lineage>
        <taxon>Bacteria</taxon>
        <taxon>Bacillati</taxon>
        <taxon>Bacillota</taxon>
        <taxon>Bacilli</taxon>
        <taxon>Bacillales</taxon>
        <taxon>Paenibacillaceae</taxon>
        <taxon>Paenibacillus</taxon>
    </lineage>
</organism>
<reference evidence="4 5" key="1">
    <citation type="submission" date="2024-04" db="EMBL/GenBank/DDBJ databases">
        <title>draft genome sequnece of Paenibacillus filicis.</title>
        <authorList>
            <person name="Kim D.-U."/>
        </authorList>
    </citation>
    <scope>NUCLEOTIDE SEQUENCE [LARGE SCALE GENOMIC DNA]</scope>
    <source>
        <strain evidence="4 5">KACC14197</strain>
    </source>
</reference>
<evidence type="ECO:0000256" key="1">
    <source>
        <dbReference type="ARBA" id="ARBA00005278"/>
    </source>
</evidence>
<protein>
    <submittedName>
        <fullName evidence="4">Spore germination protein</fullName>
    </submittedName>
</protein>
<accession>A0ABU9DEQ8</accession>
<dbReference type="PANTHER" id="PTHR22550">
    <property type="entry name" value="SPORE GERMINATION PROTEIN"/>
    <property type="match status" value="1"/>
</dbReference>
<name>A0ABU9DEQ8_9BACL</name>
<dbReference type="RefSeq" id="WP_341413580.1">
    <property type="nucleotide sequence ID" value="NZ_JBBPCC010000001.1"/>
</dbReference>
<comment type="similarity">
    <text evidence="1">Belongs to the GerABKA family.</text>
</comment>
<proteinExistence type="inferred from homology"/>
<dbReference type="PANTHER" id="PTHR22550:SF5">
    <property type="entry name" value="LEUCINE ZIPPER PROTEIN 4"/>
    <property type="match status" value="1"/>
</dbReference>
<dbReference type="InterPro" id="IPR004995">
    <property type="entry name" value="Spore_Ger"/>
</dbReference>
<evidence type="ECO:0000313" key="4">
    <source>
        <dbReference type="EMBL" id="MEK8126525.1"/>
    </source>
</evidence>
<comment type="caution">
    <text evidence="4">The sequence shown here is derived from an EMBL/GenBank/DDBJ whole genome shotgun (WGS) entry which is preliminary data.</text>
</comment>
<keyword evidence="3" id="KW-0812">Transmembrane</keyword>
<evidence type="ECO:0000313" key="5">
    <source>
        <dbReference type="Proteomes" id="UP001469365"/>
    </source>
</evidence>
<feature type="transmembrane region" description="Helical" evidence="3">
    <location>
        <begin position="377"/>
        <end position="397"/>
    </location>
</feature>
<dbReference type="Pfam" id="PF03323">
    <property type="entry name" value="GerA"/>
    <property type="match status" value="1"/>
</dbReference>
<evidence type="ECO:0000256" key="2">
    <source>
        <dbReference type="ARBA" id="ARBA00023136"/>
    </source>
</evidence>
<dbReference type="PIRSF" id="PIRSF005690">
    <property type="entry name" value="GerBA"/>
    <property type="match status" value="1"/>
</dbReference>
<feature type="transmembrane region" description="Helical" evidence="3">
    <location>
        <begin position="432"/>
        <end position="456"/>
    </location>
</feature>
<dbReference type="InterPro" id="IPR050768">
    <property type="entry name" value="UPF0353/GerABKA_families"/>
</dbReference>
<keyword evidence="2 3" id="KW-0472">Membrane</keyword>
<sequence length="507" mass="55957">MFRWLLRSKYRSKPSSRPARVGPPPPPVADPLSYIRQELKGSMDVKFRHIAAGSGIPCTMVYIESIIDGQALQEYVITPLIEWPSAASSQELLSSLGAQALPTLQTRLTTDMGQAVNALLKGAGVLIVDKEHTVCLFPLTSYSQRAVTESQNEMVIVGPQEAFVENLNTNLSLLRHKVKHPSFKTLEYMIGTYTQTRTCVFYMEGLCDPQVLKEVTNKLEQIRMDGVLGVSYIGEHLDTCPKSPFPTAQYTERPDTLAASLLEGRIGVMVEGTPQTLIVPVTFFSLMQSPEDYFQGSLAATWIRWVRFFFVVVSFLLPSIYIAITTFHPEMIPSNLLVTISAARESIPFPALAEVIIMELTFEALREAGIRIPRPLGQTVSIIGAIVIGQAAVQAGIVSAPTVIVVSITGIASFIIPHFELGLAFRLLRFPLLLLGGTIGLLGIITGLCIMFFHLVTVHSFGVPYMHPLAPLVFKDWKDVFIRARWTNLQGKPDAFAPRRKDGQDTA</sequence>
<dbReference type="Proteomes" id="UP001469365">
    <property type="component" value="Unassembled WGS sequence"/>
</dbReference>